<dbReference type="Proteomes" id="UP001145021">
    <property type="component" value="Unassembled WGS sequence"/>
</dbReference>
<name>A0A9W8CFM1_9FUNG</name>
<comment type="caution">
    <text evidence="2">The sequence shown here is derived from an EMBL/GenBank/DDBJ whole genome shotgun (WGS) entry which is preliminary data.</text>
</comment>
<feature type="region of interest" description="Disordered" evidence="1">
    <location>
        <begin position="234"/>
        <end position="264"/>
    </location>
</feature>
<proteinExistence type="predicted"/>
<keyword evidence="3" id="KW-1185">Reference proteome</keyword>
<protein>
    <submittedName>
        <fullName evidence="2">Uncharacterized protein</fullName>
    </submittedName>
</protein>
<reference evidence="2" key="1">
    <citation type="submission" date="2022-07" db="EMBL/GenBank/DDBJ databases">
        <title>Phylogenomic reconstructions and comparative analyses of Kickxellomycotina fungi.</title>
        <authorList>
            <person name="Reynolds N.K."/>
            <person name="Stajich J.E."/>
            <person name="Barry K."/>
            <person name="Grigoriev I.V."/>
            <person name="Crous P."/>
            <person name="Smith M.E."/>
        </authorList>
    </citation>
    <scope>NUCLEOTIDE SEQUENCE</scope>
    <source>
        <strain evidence="2">NBRC 105413</strain>
    </source>
</reference>
<accession>A0A9W8CFM1</accession>
<dbReference type="EMBL" id="JANBOH010000596">
    <property type="protein sequence ID" value="KAJ1641845.1"/>
    <property type="molecule type" value="Genomic_DNA"/>
</dbReference>
<organism evidence="2 3">
    <name type="scientific">Coemansia asiatica</name>
    <dbReference type="NCBI Taxonomy" id="1052880"/>
    <lineage>
        <taxon>Eukaryota</taxon>
        <taxon>Fungi</taxon>
        <taxon>Fungi incertae sedis</taxon>
        <taxon>Zoopagomycota</taxon>
        <taxon>Kickxellomycotina</taxon>
        <taxon>Kickxellomycetes</taxon>
        <taxon>Kickxellales</taxon>
        <taxon>Kickxellaceae</taxon>
        <taxon>Coemansia</taxon>
    </lineage>
</organism>
<dbReference type="AlphaFoldDB" id="A0A9W8CFM1"/>
<evidence type="ECO:0000256" key="1">
    <source>
        <dbReference type="SAM" id="MobiDB-lite"/>
    </source>
</evidence>
<sequence length="381" mass="42263">MDTKDNDSTDTAAGFDECDRLAELHGASAVKSPTILSPALTDGDNNSNSSSSSSSQKTDAEKQQTQDERKEAESADTAEAPKETHSLANEQHAEATIDQEQQEKKTWKEPDPEEITLKQLYGMLCWLKVGDNRSRWVEKPLDACMEATVECPHLINADPRKLTAKLDALNMARLQIIKQYGGAQNVPQDVRMFEGGPLFVLFHHAVSAPQTAESPSDALTRSQIMANATGLKRVVSGQPPEPQAIGGQAARMGNKSSSSSSDFAGSFRSVLDNPAFGGPGAGGPMRHQRRTGTMMPNEHPFMQRARRLTPEEIRQMRDELAIRREIGIRDAVLLADWIALRRRELELKEAQIRDIVRGAKTGTVENMVRFEEFMRKMYEEM</sequence>
<feature type="region of interest" description="Disordered" evidence="1">
    <location>
        <begin position="28"/>
        <end position="88"/>
    </location>
</feature>
<feature type="compositionally biased region" description="Low complexity" evidence="1">
    <location>
        <begin position="45"/>
        <end position="55"/>
    </location>
</feature>
<evidence type="ECO:0000313" key="2">
    <source>
        <dbReference type="EMBL" id="KAJ1641845.1"/>
    </source>
</evidence>
<evidence type="ECO:0000313" key="3">
    <source>
        <dbReference type="Proteomes" id="UP001145021"/>
    </source>
</evidence>
<gene>
    <name evidence="2" type="ORF">LPJ64_006241</name>
</gene>
<feature type="compositionally biased region" description="Basic and acidic residues" evidence="1">
    <location>
        <begin position="58"/>
        <end position="88"/>
    </location>
</feature>